<protein>
    <submittedName>
        <fullName evidence="2">Uncharacterized protein</fullName>
    </submittedName>
</protein>
<proteinExistence type="predicted"/>
<keyword evidence="1" id="KW-0472">Membrane</keyword>
<evidence type="ECO:0000256" key="1">
    <source>
        <dbReference type="SAM" id="Phobius"/>
    </source>
</evidence>
<sequence>MEEIIIKKSNKKTMMLMLLCVLLILLNGVILYASLAYRSILHAVIGGMGFVFLLFA</sequence>
<keyword evidence="1" id="KW-1133">Transmembrane helix</keyword>
<organism evidence="2 3">
    <name type="scientific">Phocicoccus schoeneichii</name>
    <dbReference type="NCBI Taxonomy" id="1812261"/>
    <lineage>
        <taxon>Bacteria</taxon>
        <taxon>Bacillati</taxon>
        <taxon>Bacillota</taxon>
        <taxon>Bacilli</taxon>
        <taxon>Bacillales</taxon>
        <taxon>Salinicoccaceae</taxon>
        <taxon>Phocicoccus</taxon>
    </lineage>
</organism>
<dbReference type="EMBL" id="CAJEWE010000016">
    <property type="protein sequence ID" value="CAD2080461.1"/>
    <property type="molecule type" value="Genomic_DNA"/>
</dbReference>
<gene>
    <name evidence="2" type="ORF">JEOSCH030_01832</name>
</gene>
<evidence type="ECO:0000313" key="2">
    <source>
        <dbReference type="EMBL" id="CAD2080461.1"/>
    </source>
</evidence>
<reference evidence="2 3" key="1">
    <citation type="submission" date="2020-07" db="EMBL/GenBank/DDBJ databases">
        <authorList>
            <person name="Criscuolo A."/>
        </authorList>
    </citation>
    <scope>NUCLEOTIDE SEQUENCE [LARGE SCALE GENOMIC DNA]</scope>
    <source>
        <strain evidence="3">CIP 111030</strain>
    </source>
</reference>
<dbReference type="AlphaFoldDB" id="A0A6V7RRK4"/>
<evidence type="ECO:0000313" key="3">
    <source>
        <dbReference type="Proteomes" id="UP000521032"/>
    </source>
</evidence>
<comment type="caution">
    <text evidence="2">The sequence shown here is derived from an EMBL/GenBank/DDBJ whole genome shotgun (WGS) entry which is preliminary data.</text>
</comment>
<accession>A0A6V7RRK4</accession>
<keyword evidence="3" id="KW-1185">Reference proteome</keyword>
<name>A0A6V7RRK4_9BACL</name>
<dbReference type="Proteomes" id="UP000521032">
    <property type="component" value="Unassembled WGS sequence"/>
</dbReference>
<feature type="transmembrane region" description="Helical" evidence="1">
    <location>
        <begin position="39"/>
        <end position="55"/>
    </location>
</feature>
<keyword evidence="1" id="KW-0812">Transmembrane</keyword>
<feature type="transmembrane region" description="Helical" evidence="1">
    <location>
        <begin position="12"/>
        <end position="33"/>
    </location>
</feature>